<proteinExistence type="predicted"/>
<dbReference type="KEGG" id="ccos:Pan44_20520"/>
<evidence type="ECO:0000313" key="2">
    <source>
        <dbReference type="Proteomes" id="UP000315700"/>
    </source>
</evidence>
<dbReference type="OrthoDB" id="268376at2"/>
<organism evidence="1 2">
    <name type="scientific">Caulifigura coniformis</name>
    <dbReference type="NCBI Taxonomy" id="2527983"/>
    <lineage>
        <taxon>Bacteria</taxon>
        <taxon>Pseudomonadati</taxon>
        <taxon>Planctomycetota</taxon>
        <taxon>Planctomycetia</taxon>
        <taxon>Planctomycetales</taxon>
        <taxon>Planctomycetaceae</taxon>
        <taxon>Caulifigura</taxon>
    </lineage>
</organism>
<dbReference type="Gene3D" id="3.30.460.40">
    <property type="match status" value="1"/>
</dbReference>
<dbReference type="RefSeq" id="WP_145029717.1">
    <property type="nucleotide sequence ID" value="NZ_CP036271.1"/>
</dbReference>
<dbReference type="Proteomes" id="UP000315700">
    <property type="component" value="Chromosome"/>
</dbReference>
<dbReference type="InterPro" id="IPR043519">
    <property type="entry name" value="NT_sf"/>
</dbReference>
<keyword evidence="2" id="KW-1185">Reference proteome</keyword>
<reference evidence="1 2" key="1">
    <citation type="submission" date="2019-02" db="EMBL/GenBank/DDBJ databases">
        <title>Deep-cultivation of Planctomycetes and their phenomic and genomic characterization uncovers novel biology.</title>
        <authorList>
            <person name="Wiegand S."/>
            <person name="Jogler M."/>
            <person name="Boedeker C."/>
            <person name="Pinto D."/>
            <person name="Vollmers J."/>
            <person name="Rivas-Marin E."/>
            <person name="Kohn T."/>
            <person name="Peeters S.H."/>
            <person name="Heuer A."/>
            <person name="Rast P."/>
            <person name="Oberbeckmann S."/>
            <person name="Bunk B."/>
            <person name="Jeske O."/>
            <person name="Meyerdierks A."/>
            <person name="Storesund J.E."/>
            <person name="Kallscheuer N."/>
            <person name="Luecker S."/>
            <person name="Lage O.M."/>
            <person name="Pohl T."/>
            <person name="Merkel B.J."/>
            <person name="Hornburger P."/>
            <person name="Mueller R.-W."/>
            <person name="Bruemmer F."/>
            <person name="Labrenz M."/>
            <person name="Spormann A.M."/>
            <person name="Op den Camp H."/>
            <person name="Overmann J."/>
            <person name="Amann R."/>
            <person name="Jetten M.S.M."/>
            <person name="Mascher T."/>
            <person name="Medema M.H."/>
            <person name="Devos D.P."/>
            <person name="Kaster A.-K."/>
            <person name="Ovreas L."/>
            <person name="Rohde M."/>
            <person name="Galperin M.Y."/>
            <person name="Jogler C."/>
        </authorList>
    </citation>
    <scope>NUCLEOTIDE SEQUENCE [LARGE SCALE GENOMIC DNA]</scope>
    <source>
        <strain evidence="1 2">Pan44</strain>
    </source>
</reference>
<dbReference type="AlphaFoldDB" id="A0A517SD46"/>
<name>A0A517SD46_9PLAN</name>
<protein>
    <recommendedName>
        <fullName evidence="3">Nucleotidyltransferase family protein</fullName>
    </recommendedName>
</protein>
<gene>
    <name evidence="1" type="ORF">Pan44_20520</name>
</gene>
<dbReference type="SUPFAM" id="SSF81301">
    <property type="entry name" value="Nucleotidyltransferase"/>
    <property type="match status" value="1"/>
</dbReference>
<dbReference type="EMBL" id="CP036271">
    <property type="protein sequence ID" value="QDT54025.1"/>
    <property type="molecule type" value="Genomic_DNA"/>
</dbReference>
<accession>A0A517SD46</accession>
<evidence type="ECO:0000313" key="1">
    <source>
        <dbReference type="EMBL" id="QDT54025.1"/>
    </source>
</evidence>
<dbReference type="InParanoid" id="A0A517SD46"/>
<sequence length="199" mass="21966">MPVVLKDFSWDRMIAAVDAVRERARRASAALTQSSVPHSIIGGHAVASWVARVDAEAVRNTADVDLLIRREDLDRTIAALSSAGFVHHNVNGIDLFLDGPTGSVRSGVHVVFARERVFSDYPTETPDVTEAEPGPEFPVPTLEALVRMKLTSFRLKDKVHVLDLIGVGLVDESWLNQLPPPLVPRLKELLESPDRERTH</sequence>
<evidence type="ECO:0008006" key="3">
    <source>
        <dbReference type="Google" id="ProtNLM"/>
    </source>
</evidence>